<evidence type="ECO:0000313" key="1">
    <source>
        <dbReference type="EMBL" id="EXC33227.1"/>
    </source>
</evidence>
<name>W9SAN2_9ROSA</name>
<dbReference type="EMBL" id="KE346335">
    <property type="protein sequence ID" value="EXC33227.1"/>
    <property type="molecule type" value="Genomic_DNA"/>
</dbReference>
<gene>
    <name evidence="1" type="ORF">L484_011204</name>
</gene>
<dbReference type="AlphaFoldDB" id="W9SAN2"/>
<organism evidence="1 2">
    <name type="scientific">Morus notabilis</name>
    <dbReference type="NCBI Taxonomy" id="981085"/>
    <lineage>
        <taxon>Eukaryota</taxon>
        <taxon>Viridiplantae</taxon>
        <taxon>Streptophyta</taxon>
        <taxon>Embryophyta</taxon>
        <taxon>Tracheophyta</taxon>
        <taxon>Spermatophyta</taxon>
        <taxon>Magnoliopsida</taxon>
        <taxon>eudicotyledons</taxon>
        <taxon>Gunneridae</taxon>
        <taxon>Pentapetalae</taxon>
        <taxon>rosids</taxon>
        <taxon>fabids</taxon>
        <taxon>Rosales</taxon>
        <taxon>Moraceae</taxon>
        <taxon>Moreae</taxon>
        <taxon>Morus</taxon>
    </lineage>
</organism>
<proteinExistence type="predicted"/>
<evidence type="ECO:0000313" key="2">
    <source>
        <dbReference type="Proteomes" id="UP000030645"/>
    </source>
</evidence>
<accession>W9SAN2</accession>
<sequence length="135" mass="15202">MKCFSNANKTSCGNSHKAKIGTELGPWLCATLRRFDSTTDETAMESTIIVWPALIGWRSVGARPVSFRHMGYMRRSTSGKDIELDIKTSTWKDSAGILKCEPRRRSMVRARRTVKLPWIAIGVLTNKLDDHSGKF</sequence>
<protein>
    <submittedName>
        <fullName evidence="1">Uncharacterized protein</fullName>
    </submittedName>
</protein>
<reference evidence="2" key="1">
    <citation type="submission" date="2013-01" db="EMBL/GenBank/DDBJ databases">
        <title>Draft Genome Sequence of a Mulberry Tree, Morus notabilis C.K. Schneid.</title>
        <authorList>
            <person name="He N."/>
            <person name="Zhao S."/>
        </authorList>
    </citation>
    <scope>NUCLEOTIDE SEQUENCE</scope>
</reference>
<dbReference type="Proteomes" id="UP000030645">
    <property type="component" value="Unassembled WGS sequence"/>
</dbReference>
<keyword evidence="2" id="KW-1185">Reference proteome</keyword>